<dbReference type="GO" id="GO:0003677">
    <property type="term" value="F:DNA binding"/>
    <property type="evidence" value="ECO:0007669"/>
    <property type="project" value="InterPro"/>
</dbReference>
<protein>
    <recommendedName>
        <fullName evidence="9">RNA polymerase factor sigma C</fullName>
    </recommendedName>
</protein>
<dbReference type="InterPro" id="IPR036388">
    <property type="entry name" value="WH-like_DNA-bd_sf"/>
</dbReference>
<dbReference type="InterPro" id="IPR013325">
    <property type="entry name" value="RNA_pol_sigma_r2"/>
</dbReference>
<evidence type="ECO:0000259" key="6">
    <source>
        <dbReference type="Pfam" id="PF08281"/>
    </source>
</evidence>
<evidence type="ECO:0000259" key="5">
    <source>
        <dbReference type="Pfam" id="PF04542"/>
    </source>
</evidence>
<dbReference type="InterPro" id="IPR014284">
    <property type="entry name" value="RNA_pol_sigma-70_dom"/>
</dbReference>
<dbReference type="Pfam" id="PF08281">
    <property type="entry name" value="Sigma70_r4_2"/>
    <property type="match status" value="1"/>
</dbReference>
<dbReference type="NCBIfam" id="TIGR02937">
    <property type="entry name" value="sigma70-ECF"/>
    <property type="match status" value="1"/>
</dbReference>
<evidence type="ECO:0000256" key="4">
    <source>
        <dbReference type="ARBA" id="ARBA00023163"/>
    </source>
</evidence>
<dbReference type="InterPro" id="IPR039425">
    <property type="entry name" value="RNA_pol_sigma-70-like"/>
</dbReference>
<dbReference type="PANTHER" id="PTHR43133:SF60">
    <property type="entry name" value="RNA POLYMERASE SIGMA FACTOR SIGV"/>
    <property type="match status" value="1"/>
</dbReference>
<evidence type="ECO:0000256" key="2">
    <source>
        <dbReference type="ARBA" id="ARBA00023015"/>
    </source>
</evidence>
<organism evidence="7 8">
    <name type="scientific">Halalkalibacter okhensis</name>
    <dbReference type="NCBI Taxonomy" id="333138"/>
    <lineage>
        <taxon>Bacteria</taxon>
        <taxon>Bacillati</taxon>
        <taxon>Bacillota</taxon>
        <taxon>Bacilli</taxon>
        <taxon>Bacillales</taxon>
        <taxon>Bacillaceae</taxon>
        <taxon>Halalkalibacter</taxon>
    </lineage>
</organism>
<dbReference type="Pfam" id="PF04542">
    <property type="entry name" value="Sigma70_r2"/>
    <property type="match status" value="1"/>
</dbReference>
<dbReference type="SUPFAM" id="SSF88659">
    <property type="entry name" value="Sigma3 and sigma4 domains of RNA polymerase sigma factors"/>
    <property type="match status" value="1"/>
</dbReference>
<accession>A0A0B0IER6</accession>
<dbReference type="STRING" id="333138.LQ50_20650"/>
<evidence type="ECO:0000313" key="8">
    <source>
        <dbReference type="Proteomes" id="UP000030832"/>
    </source>
</evidence>
<evidence type="ECO:0008006" key="9">
    <source>
        <dbReference type="Google" id="ProtNLM"/>
    </source>
</evidence>
<reference evidence="7 8" key="1">
    <citation type="submission" date="2014-09" db="EMBL/GenBank/DDBJ databases">
        <title>Genome sequencing and annotation of Bacillus Okhensis strain Kh10-101T.</title>
        <authorList>
            <person name="Prakash J.S."/>
        </authorList>
    </citation>
    <scope>NUCLEOTIDE SEQUENCE [LARGE SCALE GENOMIC DNA]</scope>
    <source>
        <strain evidence="8">Kh10-101T</strain>
    </source>
</reference>
<evidence type="ECO:0000256" key="3">
    <source>
        <dbReference type="ARBA" id="ARBA00023082"/>
    </source>
</evidence>
<dbReference type="Gene3D" id="1.10.10.10">
    <property type="entry name" value="Winged helix-like DNA-binding domain superfamily/Winged helix DNA-binding domain"/>
    <property type="match status" value="1"/>
</dbReference>
<evidence type="ECO:0000256" key="1">
    <source>
        <dbReference type="ARBA" id="ARBA00010641"/>
    </source>
</evidence>
<dbReference type="InterPro" id="IPR013324">
    <property type="entry name" value="RNA_pol_sigma_r3/r4-like"/>
</dbReference>
<dbReference type="Proteomes" id="UP000030832">
    <property type="component" value="Unassembled WGS sequence"/>
</dbReference>
<feature type="domain" description="RNA polymerase sigma factor 70 region 4 type 2" evidence="6">
    <location>
        <begin position="114"/>
        <end position="166"/>
    </location>
</feature>
<name>A0A0B0IER6_9BACI</name>
<dbReference type="AlphaFoldDB" id="A0A0B0IER6"/>
<dbReference type="EMBL" id="JRJU01000036">
    <property type="protein sequence ID" value="KHF38559.1"/>
    <property type="molecule type" value="Genomic_DNA"/>
</dbReference>
<keyword evidence="3" id="KW-0731">Sigma factor</keyword>
<keyword evidence="2" id="KW-0805">Transcription regulation</keyword>
<comment type="caution">
    <text evidence="7">The sequence shown here is derived from an EMBL/GenBank/DDBJ whole genome shotgun (WGS) entry which is preliminary data.</text>
</comment>
<evidence type="ECO:0000313" key="7">
    <source>
        <dbReference type="EMBL" id="KHF38559.1"/>
    </source>
</evidence>
<sequence length="175" mass="20942">MNLIAEEKKEELLEFVMDEYGETLTRLAYSYLKDWGLAEDAVQEVFVKCYHSLDRFRLESSIQTWLYTITSNQCKDVLRSRSFRRMLSQISFFKSNQATRITPEMILLEREQDERITKALLLLPIKYREVMIFFYYEDVTISGISEILKVNENTVKTRLRRGKQLLKKMLEEEQN</sequence>
<dbReference type="SUPFAM" id="SSF88946">
    <property type="entry name" value="Sigma2 domain of RNA polymerase sigma factors"/>
    <property type="match status" value="1"/>
</dbReference>
<dbReference type="CDD" id="cd06171">
    <property type="entry name" value="Sigma70_r4"/>
    <property type="match status" value="1"/>
</dbReference>
<dbReference type="InterPro" id="IPR013249">
    <property type="entry name" value="RNA_pol_sigma70_r4_t2"/>
</dbReference>
<keyword evidence="8" id="KW-1185">Reference proteome</keyword>
<keyword evidence="4" id="KW-0804">Transcription</keyword>
<dbReference type="GO" id="GO:0016987">
    <property type="term" value="F:sigma factor activity"/>
    <property type="evidence" value="ECO:0007669"/>
    <property type="project" value="UniProtKB-KW"/>
</dbReference>
<feature type="domain" description="RNA polymerase sigma-70 region 2" evidence="5">
    <location>
        <begin position="18"/>
        <end position="82"/>
    </location>
</feature>
<comment type="similarity">
    <text evidence="1">Belongs to the sigma-70 factor family. ECF subfamily.</text>
</comment>
<proteinExistence type="inferred from homology"/>
<dbReference type="eggNOG" id="COG1595">
    <property type="taxonomic scope" value="Bacteria"/>
</dbReference>
<dbReference type="PANTHER" id="PTHR43133">
    <property type="entry name" value="RNA POLYMERASE ECF-TYPE SIGMA FACTO"/>
    <property type="match status" value="1"/>
</dbReference>
<dbReference type="Gene3D" id="1.10.1740.10">
    <property type="match status" value="1"/>
</dbReference>
<gene>
    <name evidence="7" type="ORF">LQ50_20650</name>
</gene>
<dbReference type="GO" id="GO:0006352">
    <property type="term" value="P:DNA-templated transcription initiation"/>
    <property type="evidence" value="ECO:0007669"/>
    <property type="project" value="InterPro"/>
</dbReference>
<dbReference type="InterPro" id="IPR007627">
    <property type="entry name" value="RNA_pol_sigma70_r2"/>
</dbReference>